<dbReference type="NCBIfam" id="NF001591">
    <property type="entry name" value="PRK00393.1"/>
    <property type="match status" value="1"/>
</dbReference>
<evidence type="ECO:0000256" key="16">
    <source>
        <dbReference type="ARBA" id="ARBA00023268"/>
    </source>
</evidence>
<dbReference type="HAMAP" id="MF_00180">
    <property type="entry name" value="RibB"/>
    <property type="match status" value="1"/>
</dbReference>
<comment type="similarity">
    <text evidence="6 19">In the N-terminal section; belongs to the DHBP synthase family.</text>
</comment>
<dbReference type="PIRSF" id="PIRSF001259">
    <property type="entry name" value="RibA"/>
    <property type="match status" value="1"/>
</dbReference>
<evidence type="ECO:0000256" key="3">
    <source>
        <dbReference type="ARBA" id="ARBA00002284"/>
    </source>
</evidence>
<dbReference type="InterPro" id="IPR000422">
    <property type="entry name" value="DHBP_synthase_RibB"/>
</dbReference>
<comment type="similarity">
    <text evidence="19">In the C-terminal section; belongs to the GTP cyclohydrolase II family.</text>
</comment>
<dbReference type="Proteomes" id="UP000317778">
    <property type="component" value="Unassembled WGS sequence"/>
</dbReference>
<feature type="active site" description="Proton acceptor; for GTP cyclohydrolase activity" evidence="19">
    <location>
        <position position="330"/>
    </location>
</feature>
<feature type="binding site" evidence="19">
    <location>
        <position position="274"/>
    </location>
    <ligand>
        <name>GTP</name>
        <dbReference type="ChEBI" id="CHEBI:37565"/>
    </ligand>
</feature>
<comment type="caution">
    <text evidence="21">The sequence shown here is derived from an EMBL/GenBank/DDBJ whole genome shotgun (WGS) entry which is preliminary data.</text>
</comment>
<comment type="catalytic activity">
    <reaction evidence="18 19">
        <text>GTP + 4 H2O = 2,5-diamino-6-hydroxy-4-(5-phosphoribosylamino)-pyrimidine + formate + 2 phosphate + 3 H(+)</text>
        <dbReference type="Rhea" id="RHEA:23704"/>
        <dbReference type="ChEBI" id="CHEBI:15377"/>
        <dbReference type="ChEBI" id="CHEBI:15378"/>
        <dbReference type="ChEBI" id="CHEBI:15740"/>
        <dbReference type="ChEBI" id="CHEBI:37565"/>
        <dbReference type="ChEBI" id="CHEBI:43474"/>
        <dbReference type="ChEBI" id="CHEBI:58614"/>
        <dbReference type="EC" id="3.5.4.25"/>
    </reaction>
</comment>
<comment type="function">
    <text evidence="3 19">Catalyzes the conversion of D-ribulose 5-phosphate to formate and 3,4-dihydroxy-2-butanone 4-phosphate.</text>
</comment>
<evidence type="ECO:0000256" key="15">
    <source>
        <dbReference type="ARBA" id="ARBA00023239"/>
    </source>
</evidence>
<keyword evidence="16 19" id="KW-0511">Multifunctional enzyme</keyword>
<keyword evidence="12 19" id="KW-0460">Magnesium</keyword>
<evidence type="ECO:0000256" key="13">
    <source>
        <dbReference type="ARBA" id="ARBA00023134"/>
    </source>
</evidence>
<feature type="binding site" evidence="19">
    <location>
        <position position="165"/>
    </location>
    <ligand>
        <name>D-ribulose 5-phosphate</name>
        <dbReference type="ChEBI" id="CHEBI:58121"/>
    </ligand>
</feature>
<dbReference type="Pfam" id="PF00925">
    <property type="entry name" value="GTP_cyclohydro2"/>
    <property type="match status" value="1"/>
</dbReference>
<dbReference type="PANTHER" id="PTHR21327:SF18">
    <property type="entry name" value="3,4-DIHYDROXY-2-BUTANONE 4-PHOSPHATE SYNTHASE"/>
    <property type="match status" value="1"/>
</dbReference>
<dbReference type="NCBIfam" id="TIGR00506">
    <property type="entry name" value="ribB"/>
    <property type="match status" value="1"/>
</dbReference>
<evidence type="ECO:0000256" key="2">
    <source>
        <dbReference type="ARBA" id="ARBA00001936"/>
    </source>
</evidence>
<keyword evidence="8 19" id="KW-0479">Metal-binding</keyword>
<dbReference type="EMBL" id="NJBO01000003">
    <property type="protein sequence ID" value="TKJ43688.1"/>
    <property type="molecule type" value="Genomic_DNA"/>
</dbReference>
<feature type="domain" description="GTP cyclohydrolase II" evidence="20">
    <location>
        <begin position="212"/>
        <end position="374"/>
    </location>
</feature>
<keyword evidence="7 19" id="KW-0686">Riboflavin biosynthesis</keyword>
<evidence type="ECO:0000256" key="6">
    <source>
        <dbReference type="ARBA" id="ARBA00005520"/>
    </source>
</evidence>
<dbReference type="FunFam" id="3.90.870.10:FF:000001">
    <property type="entry name" value="Riboflavin biosynthesis protein RibBA"/>
    <property type="match status" value="1"/>
</dbReference>
<feature type="active site" description="Nucleophile; for GTP cyclohydrolase activity" evidence="19">
    <location>
        <position position="332"/>
    </location>
</feature>
<evidence type="ECO:0000256" key="9">
    <source>
        <dbReference type="ARBA" id="ARBA00022741"/>
    </source>
</evidence>
<feature type="binding site" evidence="19">
    <location>
        <begin position="296"/>
        <end position="298"/>
    </location>
    <ligand>
        <name>GTP</name>
        <dbReference type="ChEBI" id="CHEBI:37565"/>
    </ligand>
</feature>
<evidence type="ECO:0000313" key="22">
    <source>
        <dbReference type="Proteomes" id="UP000317778"/>
    </source>
</evidence>
<feature type="binding site" evidence="19">
    <location>
        <begin position="28"/>
        <end position="29"/>
    </location>
    <ligand>
        <name>D-ribulose 5-phosphate</name>
        <dbReference type="ChEBI" id="CHEBI:58121"/>
    </ligand>
</feature>
<keyword evidence="10 19" id="KW-0378">Hydrolase</keyword>
<evidence type="ECO:0000256" key="17">
    <source>
        <dbReference type="ARBA" id="ARBA00043932"/>
    </source>
</evidence>
<dbReference type="EC" id="3.5.4.25" evidence="19"/>
<keyword evidence="9 19" id="KW-0547">Nucleotide-binding</keyword>
<comment type="function">
    <text evidence="17 19">Catalyzes the conversion of GTP to 2,5-diamino-6-ribosylamino-4(3H)-pyrimidinone 5'-phosphate (DARP), formate and pyrophosphate.</text>
</comment>
<feature type="binding site" evidence="19">
    <location>
        <begin position="253"/>
        <end position="257"/>
    </location>
    <ligand>
        <name>GTP</name>
        <dbReference type="ChEBI" id="CHEBI:37565"/>
    </ligand>
</feature>
<sequence length="408" mass="45089">MSDFASIEDAVEDIRQGKLIVVVDDEDRENEGDLIAAASKATPEMINFIVKHGRGLLCAPITKERAEELQLPPMVERNTEKHGTAFTVSVDYKHGTTTGISAFDRAKTILSLVDPSTRPDDLARPGHIFPLVAKKGGVLRRAGHTEATVDLARLAGLYPAGLLCEIMDSDGSMARLPRLQEIAREFSLKIITIKDLIAYRQRREKLVRRLFSASLPTRYGEFKLIVYEAVIEGNHHLALVKGAVEGRKNVLVRVHSQCLTGDVFGSGRCDCGDQLHEAMQKIEAEGLGVLVYMRQEGRGIGLLNKLVCYRLQDQGLDTVEANVAIGFPPDARDYGIGAQILADLGLTSIRLMTNNPAKRIGLEGYGLEVVERVPLVIQPHEHNRFYLETKRDKLGHLLDPSNGKEEDK</sequence>
<evidence type="ECO:0000256" key="4">
    <source>
        <dbReference type="ARBA" id="ARBA00004853"/>
    </source>
</evidence>
<dbReference type="PANTHER" id="PTHR21327">
    <property type="entry name" value="GTP CYCLOHYDROLASE II-RELATED"/>
    <property type="match status" value="1"/>
</dbReference>
<dbReference type="HAMAP" id="MF_00179">
    <property type="entry name" value="RibA"/>
    <property type="match status" value="1"/>
</dbReference>
<comment type="cofactor">
    <cofactor evidence="19">
        <name>Mg(2+)</name>
        <dbReference type="ChEBI" id="CHEBI:18420"/>
    </cofactor>
    <cofactor evidence="19">
        <name>Mn(2+)</name>
        <dbReference type="ChEBI" id="CHEBI:29035"/>
    </cofactor>
    <text evidence="19">Binds 2 divalent metal cations per subunit. Magnesium or manganese.</text>
</comment>
<feature type="site" description="Essential for DHBP synthase activity" evidence="19">
    <location>
        <position position="127"/>
    </location>
</feature>
<evidence type="ECO:0000256" key="11">
    <source>
        <dbReference type="ARBA" id="ARBA00022833"/>
    </source>
</evidence>
<feature type="binding site" evidence="19">
    <location>
        <position position="29"/>
    </location>
    <ligand>
        <name>Mg(2+)</name>
        <dbReference type="ChEBI" id="CHEBI:18420"/>
        <label>1</label>
    </ligand>
</feature>
<dbReference type="AlphaFoldDB" id="A0A532V949"/>
<evidence type="ECO:0000256" key="14">
    <source>
        <dbReference type="ARBA" id="ARBA00023211"/>
    </source>
</evidence>
<feature type="site" description="Essential for DHBP synthase activity" evidence="19">
    <location>
        <position position="165"/>
    </location>
</feature>
<feature type="binding site" evidence="19">
    <location>
        <position position="269"/>
    </location>
    <ligand>
        <name>Zn(2+)</name>
        <dbReference type="ChEBI" id="CHEBI:29105"/>
        <note>catalytic</note>
    </ligand>
</feature>
<feature type="region of interest" description="GTP cyclohydrolase II" evidence="19">
    <location>
        <begin position="203"/>
        <end position="408"/>
    </location>
</feature>
<dbReference type="InterPro" id="IPR016299">
    <property type="entry name" value="Riboflavin_synth_RibBA"/>
</dbReference>
<comment type="pathway">
    <text evidence="5 19">Cofactor biosynthesis; riboflavin biosynthesis; 2-hydroxy-3-oxobutyl phosphate from D-ribulose 5-phosphate: step 1/1.</text>
</comment>
<evidence type="ECO:0000313" key="21">
    <source>
        <dbReference type="EMBL" id="TKJ43688.1"/>
    </source>
</evidence>
<dbReference type="GO" id="GO:0000287">
    <property type="term" value="F:magnesium ion binding"/>
    <property type="evidence" value="ECO:0007669"/>
    <property type="project" value="UniProtKB-UniRule"/>
</dbReference>
<accession>A0A532V949</accession>
<feature type="binding site" evidence="19">
    <location>
        <position position="144"/>
    </location>
    <ligand>
        <name>Mg(2+)</name>
        <dbReference type="ChEBI" id="CHEBI:18420"/>
        <label>2</label>
    </ligand>
</feature>
<dbReference type="NCBIfam" id="TIGR00505">
    <property type="entry name" value="ribA"/>
    <property type="match status" value="1"/>
</dbReference>
<dbReference type="EC" id="4.1.99.12" evidence="19"/>
<evidence type="ECO:0000256" key="7">
    <source>
        <dbReference type="ARBA" id="ARBA00022619"/>
    </source>
</evidence>
<evidence type="ECO:0000256" key="5">
    <source>
        <dbReference type="ARBA" id="ARBA00004904"/>
    </source>
</evidence>
<reference evidence="21 22" key="1">
    <citation type="submission" date="2017-06" db="EMBL/GenBank/DDBJ databases">
        <title>Novel microbial phyla capable of carbon fixation and sulfur reduction in deep-sea sediments.</title>
        <authorList>
            <person name="Huang J."/>
            <person name="Baker B."/>
            <person name="Wang Y."/>
        </authorList>
    </citation>
    <scope>NUCLEOTIDE SEQUENCE [LARGE SCALE GENOMIC DNA]</scope>
    <source>
        <strain evidence="21">B3_TA06</strain>
    </source>
</reference>
<dbReference type="Gene3D" id="3.90.870.10">
    <property type="entry name" value="DHBP synthase"/>
    <property type="match status" value="1"/>
</dbReference>
<comment type="pathway">
    <text evidence="4 19">Cofactor biosynthesis; riboflavin biosynthesis; 5-amino-6-(D-ribitylamino)uracil from GTP: step 1/4.</text>
</comment>
<feature type="binding site" evidence="19">
    <location>
        <position position="271"/>
    </location>
    <ligand>
        <name>Zn(2+)</name>
        <dbReference type="ChEBI" id="CHEBI:29105"/>
        <note>catalytic</note>
    </ligand>
</feature>
<dbReference type="SUPFAM" id="SSF142695">
    <property type="entry name" value="RibA-like"/>
    <property type="match status" value="1"/>
</dbReference>
<evidence type="ECO:0000256" key="1">
    <source>
        <dbReference type="ARBA" id="ARBA00000141"/>
    </source>
</evidence>
<dbReference type="InterPro" id="IPR036144">
    <property type="entry name" value="RibA-like_sf"/>
</dbReference>
<dbReference type="GO" id="GO:0009231">
    <property type="term" value="P:riboflavin biosynthetic process"/>
    <property type="evidence" value="ECO:0007669"/>
    <property type="project" value="UniProtKB-UniRule"/>
</dbReference>
<feature type="binding site" evidence="19">
    <location>
        <position position="33"/>
    </location>
    <ligand>
        <name>D-ribulose 5-phosphate</name>
        <dbReference type="ChEBI" id="CHEBI:58121"/>
    </ligand>
</feature>
<evidence type="ECO:0000256" key="10">
    <source>
        <dbReference type="ARBA" id="ARBA00022801"/>
    </source>
</evidence>
<gene>
    <name evidence="19" type="primary">ribBA</name>
    <name evidence="21" type="ORF">CEE36_03100</name>
</gene>
<feature type="region of interest" description="DHBP synthase" evidence="19">
    <location>
        <begin position="1"/>
        <end position="202"/>
    </location>
</feature>
<dbReference type="GO" id="GO:0008686">
    <property type="term" value="F:3,4-dihydroxy-2-butanone-4-phosphate synthase activity"/>
    <property type="evidence" value="ECO:0007669"/>
    <property type="project" value="UniProtKB-UniRule"/>
</dbReference>
<dbReference type="NCBIfam" id="NF006803">
    <property type="entry name" value="PRK09311.1"/>
    <property type="match status" value="1"/>
</dbReference>
<feature type="binding site" evidence="19">
    <location>
        <position position="258"/>
    </location>
    <ligand>
        <name>Zn(2+)</name>
        <dbReference type="ChEBI" id="CHEBI:29105"/>
        <note>catalytic</note>
    </ligand>
</feature>
<feature type="binding site" evidence="19">
    <location>
        <position position="353"/>
    </location>
    <ligand>
        <name>GTP</name>
        <dbReference type="ChEBI" id="CHEBI:37565"/>
    </ligand>
</feature>
<organism evidence="21 22">
    <name type="scientific">candidate division TA06 bacterium B3_TA06</name>
    <dbReference type="NCBI Taxonomy" id="2012487"/>
    <lineage>
        <taxon>Bacteria</taxon>
        <taxon>Bacteria division TA06</taxon>
    </lineage>
</organism>
<dbReference type="InterPro" id="IPR017945">
    <property type="entry name" value="DHBP_synth_RibB-like_a/b_dom"/>
</dbReference>
<dbReference type="GO" id="GO:0003935">
    <property type="term" value="F:GTP cyclohydrolase II activity"/>
    <property type="evidence" value="ECO:0007669"/>
    <property type="project" value="UniProtKB-UniRule"/>
</dbReference>
<name>A0A532V949_UNCT6</name>
<keyword evidence="14 19" id="KW-0464">Manganese</keyword>
<evidence type="ECO:0000256" key="8">
    <source>
        <dbReference type="ARBA" id="ARBA00022723"/>
    </source>
</evidence>
<dbReference type="SUPFAM" id="SSF55821">
    <property type="entry name" value="YrdC/RibB"/>
    <property type="match status" value="1"/>
</dbReference>
<evidence type="ECO:0000256" key="18">
    <source>
        <dbReference type="ARBA" id="ARBA00049295"/>
    </source>
</evidence>
<dbReference type="Gene3D" id="3.40.50.10990">
    <property type="entry name" value="GTP cyclohydrolase II"/>
    <property type="match status" value="1"/>
</dbReference>
<keyword evidence="15 19" id="KW-0456">Lyase</keyword>
<protein>
    <recommendedName>
        <fullName evidence="19">Riboflavin biosynthesis protein RibBA</fullName>
    </recommendedName>
    <domain>
        <recommendedName>
            <fullName evidence="19">3,4-dihydroxy-2-butanone 4-phosphate synthase</fullName>
            <shortName evidence="19">DHBP synthase</shortName>
            <ecNumber evidence="19">4.1.99.12</ecNumber>
        </recommendedName>
    </domain>
    <domain>
        <recommendedName>
            <fullName evidence="19">GTP cyclohydrolase-2</fullName>
            <ecNumber evidence="19">3.5.4.25</ecNumber>
        </recommendedName>
        <alternativeName>
            <fullName evidence="19">GTP cyclohydrolase II</fullName>
        </alternativeName>
    </domain>
</protein>
<dbReference type="Pfam" id="PF00926">
    <property type="entry name" value="DHBP_synthase"/>
    <property type="match status" value="1"/>
</dbReference>
<evidence type="ECO:0000259" key="20">
    <source>
        <dbReference type="Pfam" id="PF00925"/>
    </source>
</evidence>
<dbReference type="InterPro" id="IPR000926">
    <property type="entry name" value="RibA"/>
</dbReference>
<dbReference type="CDD" id="cd00641">
    <property type="entry name" value="GTP_cyclohydro2"/>
    <property type="match status" value="1"/>
</dbReference>
<keyword evidence="11 19" id="KW-0862">Zinc</keyword>
<evidence type="ECO:0000256" key="19">
    <source>
        <dbReference type="HAMAP-Rule" id="MF_01283"/>
    </source>
</evidence>
<dbReference type="GO" id="GO:0008270">
    <property type="term" value="F:zinc ion binding"/>
    <property type="evidence" value="ECO:0007669"/>
    <property type="project" value="UniProtKB-UniRule"/>
</dbReference>
<dbReference type="GO" id="GO:0005829">
    <property type="term" value="C:cytosol"/>
    <property type="evidence" value="ECO:0007669"/>
    <property type="project" value="TreeGrafter"/>
</dbReference>
<dbReference type="UniPathway" id="UPA00275">
    <property type="reaction ID" value="UER00399"/>
</dbReference>
<dbReference type="InterPro" id="IPR032677">
    <property type="entry name" value="GTP_cyclohydro_II"/>
</dbReference>
<evidence type="ECO:0000256" key="12">
    <source>
        <dbReference type="ARBA" id="ARBA00022842"/>
    </source>
</evidence>
<dbReference type="GO" id="GO:0005525">
    <property type="term" value="F:GTP binding"/>
    <property type="evidence" value="ECO:0007669"/>
    <property type="project" value="UniProtKB-KW"/>
</dbReference>
<keyword evidence="13 19" id="KW-0342">GTP-binding</keyword>
<comment type="catalytic activity">
    <reaction evidence="1 19">
        <text>D-ribulose 5-phosphate = (2S)-2-hydroxy-3-oxobutyl phosphate + formate + H(+)</text>
        <dbReference type="Rhea" id="RHEA:18457"/>
        <dbReference type="ChEBI" id="CHEBI:15378"/>
        <dbReference type="ChEBI" id="CHEBI:15740"/>
        <dbReference type="ChEBI" id="CHEBI:58121"/>
        <dbReference type="ChEBI" id="CHEBI:58830"/>
        <dbReference type="EC" id="4.1.99.12"/>
    </reaction>
</comment>
<dbReference type="FunFam" id="3.40.50.10990:FF:000001">
    <property type="entry name" value="Riboflavin biosynthesis protein RibBA"/>
    <property type="match status" value="1"/>
</dbReference>
<proteinExistence type="inferred from homology"/>
<dbReference type="HAMAP" id="MF_01283">
    <property type="entry name" value="RibBA"/>
    <property type="match status" value="1"/>
</dbReference>
<feature type="binding site" evidence="19">
    <location>
        <position position="358"/>
    </location>
    <ligand>
        <name>GTP</name>
        <dbReference type="ChEBI" id="CHEBI:37565"/>
    </ligand>
</feature>
<comment type="cofactor">
    <cofactor evidence="19">
        <name>Zn(2+)</name>
        <dbReference type="ChEBI" id="CHEBI:29105"/>
    </cofactor>
    <text evidence="19">Binds 1 zinc ion per subunit.</text>
</comment>
<feature type="binding site" evidence="19">
    <location>
        <position position="29"/>
    </location>
    <ligand>
        <name>Mg(2+)</name>
        <dbReference type="ChEBI" id="CHEBI:18420"/>
        <label>2</label>
    </ligand>
</feature>
<comment type="cofactor">
    <cofactor evidence="2">
        <name>Mn(2+)</name>
        <dbReference type="ChEBI" id="CHEBI:29035"/>
    </cofactor>
</comment>
<dbReference type="GO" id="GO:0030145">
    <property type="term" value="F:manganese ion binding"/>
    <property type="evidence" value="ECO:0007669"/>
    <property type="project" value="UniProtKB-UniRule"/>
</dbReference>
<feature type="binding site" evidence="19">
    <location>
        <position position="318"/>
    </location>
    <ligand>
        <name>GTP</name>
        <dbReference type="ChEBI" id="CHEBI:37565"/>
    </ligand>
</feature>
<feature type="binding site" evidence="19">
    <location>
        <begin position="141"/>
        <end position="145"/>
    </location>
    <ligand>
        <name>D-ribulose 5-phosphate</name>
        <dbReference type="ChEBI" id="CHEBI:58121"/>
    </ligand>
</feature>